<feature type="compositionally biased region" description="Polar residues" evidence="1">
    <location>
        <begin position="130"/>
        <end position="151"/>
    </location>
</feature>
<accession>A0A9D1WB15</accession>
<dbReference type="Gene3D" id="3.40.630.10">
    <property type="entry name" value="Zn peptidases"/>
    <property type="match status" value="1"/>
</dbReference>
<feature type="compositionally biased region" description="Polar residues" evidence="1">
    <location>
        <begin position="1199"/>
        <end position="1218"/>
    </location>
</feature>
<dbReference type="SUPFAM" id="SSF53187">
    <property type="entry name" value="Zn-dependent exopeptidases"/>
    <property type="match status" value="1"/>
</dbReference>
<feature type="compositionally biased region" description="Low complexity" evidence="1">
    <location>
        <begin position="1450"/>
        <end position="1460"/>
    </location>
</feature>
<feature type="compositionally biased region" description="Polar residues" evidence="1">
    <location>
        <begin position="1847"/>
        <end position="1856"/>
    </location>
</feature>
<feature type="region of interest" description="Disordered" evidence="1">
    <location>
        <begin position="1035"/>
        <end position="1258"/>
    </location>
</feature>
<feature type="region of interest" description="Disordered" evidence="1">
    <location>
        <begin position="1806"/>
        <end position="2228"/>
    </location>
</feature>
<feature type="compositionally biased region" description="Low complexity" evidence="1">
    <location>
        <begin position="1615"/>
        <end position="1638"/>
    </location>
</feature>
<feature type="compositionally biased region" description="Basic and acidic residues" evidence="1">
    <location>
        <begin position="1344"/>
        <end position="1359"/>
    </location>
</feature>
<feature type="compositionally biased region" description="Low complexity" evidence="1">
    <location>
        <begin position="1968"/>
        <end position="1981"/>
    </location>
</feature>
<feature type="region of interest" description="Disordered" evidence="1">
    <location>
        <begin position="123"/>
        <end position="208"/>
    </location>
</feature>
<feature type="compositionally biased region" description="Polar residues" evidence="1">
    <location>
        <begin position="1046"/>
        <end position="1078"/>
    </location>
</feature>
<feature type="compositionally biased region" description="Low complexity" evidence="1">
    <location>
        <begin position="1661"/>
        <end position="1673"/>
    </location>
</feature>
<proteinExistence type="predicted"/>
<reference evidence="2" key="1">
    <citation type="journal article" date="2021" name="PeerJ">
        <title>Extensive microbial diversity within the chicken gut microbiome revealed by metagenomics and culture.</title>
        <authorList>
            <person name="Gilroy R."/>
            <person name="Ravi A."/>
            <person name="Getino M."/>
            <person name="Pursley I."/>
            <person name="Horton D.L."/>
            <person name="Alikhan N.F."/>
            <person name="Baker D."/>
            <person name="Gharbi K."/>
            <person name="Hall N."/>
            <person name="Watson M."/>
            <person name="Adriaenssens E.M."/>
            <person name="Foster-Nyarko E."/>
            <person name="Jarju S."/>
            <person name="Secka A."/>
            <person name="Antonio M."/>
            <person name="Oren A."/>
            <person name="Chaudhuri R.R."/>
            <person name="La Ragione R."/>
            <person name="Hildebrand F."/>
            <person name="Pallen M.J."/>
        </authorList>
    </citation>
    <scope>NUCLEOTIDE SEQUENCE</scope>
    <source>
        <strain evidence="2">USASDec5-558</strain>
    </source>
</reference>
<dbReference type="Proteomes" id="UP000886829">
    <property type="component" value="Unassembled WGS sequence"/>
</dbReference>
<feature type="region of interest" description="Disordered" evidence="1">
    <location>
        <begin position="1714"/>
        <end position="1748"/>
    </location>
</feature>
<gene>
    <name evidence="2" type="ORF">H9850_00570</name>
</gene>
<feature type="compositionally biased region" description="Basic and acidic residues" evidence="1">
    <location>
        <begin position="1385"/>
        <end position="1394"/>
    </location>
</feature>
<feature type="region of interest" description="Disordered" evidence="1">
    <location>
        <begin position="1450"/>
        <end position="1500"/>
    </location>
</feature>
<feature type="compositionally biased region" description="Basic and acidic residues" evidence="1">
    <location>
        <begin position="1110"/>
        <end position="1122"/>
    </location>
</feature>
<feature type="compositionally biased region" description="Basic and acidic residues" evidence="1">
    <location>
        <begin position="1649"/>
        <end position="1660"/>
    </location>
</feature>
<name>A0A9D1WB15_9GAMM</name>
<dbReference type="EMBL" id="DXEV01000016">
    <property type="protein sequence ID" value="HIX55949.1"/>
    <property type="molecule type" value="Genomic_DNA"/>
</dbReference>
<feature type="region of interest" description="Disordered" evidence="1">
    <location>
        <begin position="1286"/>
        <end position="1394"/>
    </location>
</feature>
<feature type="compositionally biased region" description="Polar residues" evidence="1">
    <location>
        <begin position="1249"/>
        <end position="1258"/>
    </location>
</feature>
<feature type="compositionally biased region" description="Polar residues" evidence="1">
    <location>
        <begin position="2134"/>
        <end position="2146"/>
    </location>
</feature>
<organism evidence="2 3">
    <name type="scientific">Candidatus Anaerobiospirillum pullistercoris</name>
    <dbReference type="NCBI Taxonomy" id="2838452"/>
    <lineage>
        <taxon>Bacteria</taxon>
        <taxon>Pseudomonadati</taxon>
        <taxon>Pseudomonadota</taxon>
        <taxon>Gammaproteobacteria</taxon>
        <taxon>Aeromonadales</taxon>
        <taxon>Succinivibrionaceae</taxon>
        <taxon>Anaerobiospirillum</taxon>
    </lineage>
</organism>
<protein>
    <submittedName>
        <fullName evidence="2">Uncharacterized protein</fullName>
    </submittedName>
</protein>
<feature type="compositionally biased region" description="Low complexity" evidence="1">
    <location>
        <begin position="1474"/>
        <end position="1483"/>
    </location>
</feature>
<feature type="compositionally biased region" description="Polar residues" evidence="1">
    <location>
        <begin position="1820"/>
        <end position="1840"/>
    </location>
</feature>
<feature type="compositionally biased region" description="Low complexity" evidence="1">
    <location>
        <begin position="152"/>
        <end position="195"/>
    </location>
</feature>
<feature type="compositionally biased region" description="Low complexity" evidence="1">
    <location>
        <begin position="1373"/>
        <end position="1384"/>
    </location>
</feature>
<feature type="region of interest" description="Disordered" evidence="1">
    <location>
        <begin position="897"/>
        <end position="946"/>
    </location>
</feature>
<reference evidence="2" key="2">
    <citation type="submission" date="2021-04" db="EMBL/GenBank/DDBJ databases">
        <authorList>
            <person name="Gilroy R."/>
        </authorList>
    </citation>
    <scope>NUCLEOTIDE SEQUENCE</scope>
    <source>
        <strain evidence="2">USASDec5-558</strain>
    </source>
</reference>
<feature type="region of interest" description="Disordered" evidence="1">
    <location>
        <begin position="735"/>
        <end position="780"/>
    </location>
</feature>
<feature type="compositionally biased region" description="Low complexity" evidence="1">
    <location>
        <begin position="1133"/>
        <end position="1146"/>
    </location>
</feature>
<feature type="compositionally biased region" description="Polar residues" evidence="1">
    <location>
        <begin position="1982"/>
        <end position="1991"/>
    </location>
</feature>
<feature type="compositionally biased region" description="Polar residues" evidence="1">
    <location>
        <begin position="2157"/>
        <end position="2174"/>
    </location>
</feature>
<comment type="caution">
    <text evidence="2">The sequence shown here is derived from an EMBL/GenBank/DDBJ whole genome shotgun (WGS) entry which is preliminary data.</text>
</comment>
<evidence type="ECO:0000256" key="1">
    <source>
        <dbReference type="SAM" id="MobiDB-lite"/>
    </source>
</evidence>
<feature type="compositionally biased region" description="Low complexity" evidence="1">
    <location>
        <begin position="897"/>
        <end position="915"/>
    </location>
</feature>
<feature type="compositionally biased region" description="Low complexity" evidence="1">
    <location>
        <begin position="2326"/>
        <end position="2335"/>
    </location>
</feature>
<feature type="region of interest" description="Disordered" evidence="1">
    <location>
        <begin position="2298"/>
        <end position="2347"/>
    </location>
</feature>
<feature type="compositionally biased region" description="Polar residues" evidence="1">
    <location>
        <begin position="1674"/>
        <end position="1688"/>
    </location>
</feature>
<feature type="compositionally biased region" description="Low complexity" evidence="1">
    <location>
        <begin position="2095"/>
        <end position="2125"/>
    </location>
</feature>
<feature type="region of interest" description="Disordered" evidence="1">
    <location>
        <begin position="1553"/>
        <end position="1695"/>
    </location>
</feature>
<feature type="compositionally biased region" description="Low complexity" evidence="1">
    <location>
        <begin position="2062"/>
        <end position="2086"/>
    </location>
</feature>
<evidence type="ECO:0000313" key="3">
    <source>
        <dbReference type="Proteomes" id="UP000886829"/>
    </source>
</evidence>
<feature type="compositionally biased region" description="Polar residues" evidence="1">
    <location>
        <begin position="1914"/>
        <end position="1951"/>
    </location>
</feature>
<feature type="compositionally biased region" description="Low complexity" evidence="1">
    <location>
        <begin position="753"/>
        <end position="780"/>
    </location>
</feature>
<feature type="compositionally biased region" description="Polar residues" evidence="1">
    <location>
        <begin position="933"/>
        <end position="942"/>
    </location>
</feature>
<sequence length="2347" mass="246381">MPFNTNLAQEATTLTKWLISIPSVAHAKGPALISQAIYEGLSEFPYFKNHPEHLTLQAHENSAKSSVIALVKGLDDVQDTLVLLCHTDTNSPYHYGMLKGLSTNADELRKRLLEMSGSPLLNNKSNNSLIATDSSDSDLANPQASKQGSSMSAALNSAESAKASSATTGDSASTGASSAGASSSSAYKTTGPTEAPESEESSPLSVGSNSILSGALKRALARDEAILGLGVLESKCATGSMLVALKELSDNSVRLNLNILFVCTSESSINHKGIKSCMPYLQELVQKEHLKLRLCLNAQPNLPQLPHDGDLHVYTGNYGKIEPSFYIIGNSSTSYRPYEGFSASIIAAELIRALELNPKITQKLQHKPLVPTFDSLRVKEFGKDFSPDGMQVSFNLPIGNVDLADLLETLKEVAATAIENAADLVEVREAAFAQMRHEEYTPTAKDAEVVSFSDLLERASHNFKGNLHKALQGMVQKCRSEGLSLHQASITIIERLNELARLPRPSIVVYYTDNFVPTQGLNANSSQDRELFMILDGLLHRFAKVSPIVPTVEAFHAPSDANFLRPEHVSRALKTLEHECPLGINAEHFQGLSVPTVTLGVGGGDLSLLTEHVFSNMCQYLPAFVISLSEALAQNPEHSLETPHTDDLQRHLEELGRRAASIADATVQEIQTVEKQKQNLGFYADVTQGTLTPHSLDSFIKPRYDQPDAAAATATATADSADNSDSIARPNEAIADRNAKAPKQGSNKTALDATATTANESTASDQETTTADSASATDTATNTSLEVEMITPAAQGEQQESAASHLSTTDAATAIKNQERAADAIEAKTEPVAEGDDSMAPSLSGELSVQEGVQLQPQDAEPNNAVLDGFIMHTPVHSTELQTVVDPAALEGDTAQTAAAANAANTTDSTEASSSKAPTEDKADEKEPELESTVPSPLQGNSPAAAALAAANKAQLQAEARALAAAARQAQRLQNNPHLQTPEVERDSMIIAPVLGGDGRGEPILEPTQVTVMTVDGDKSESLTHKALSAFNKFFKSGKDSDTDSEQQASNEYKSEASTVIATDTDTSASFSAQQQSDLAAPEQAASEATSAAPAVTADTAPAVSAMAEAKAEAEAETKADTSAEQEAEPETETSASAANEASSVSSDKDSAESEPESQDTAAKPAVSENSAAPEEPAKTEDSQSQANAEHDVAISVDTEATTNTADLEQGTAPSINSADAEEAGEAGATEESSNQAQTQEQDLEHSPAKNNSTGESLVQNLTHALPLNKIGSFFNKLDLKSALNKLQEHTKSPTPHHHHKKEPIFMSGSDERSIDVSDPYDDQEPTLAAPTAAPMSASLHTEPVNKAEHQQAATDDHNAAVPETTTTVSGDSTAAPANASASASDEHDQALRQELDAIVHDEISSSSDAATDAVIKALHQESEDTTITLPQDQVPQRPDLKLQELLVATTDSTEPTAEATEAESEAKPKDATQAQEAAAERQQGPEDTTDISTIASIDDLSPEKVAELMAPALKAKFATQQLASIDAPKQYPDNGLPLADGVYANSISVDVGAEHKSSKPQAQEQAQEKTEAAESDSASANADKDSEAKASNTALDLTAEEQSKDSKALESSQSSAHANAESDAEAEAVAVTDASTAQKPADLEVEAAEDKATPKEPKVQEAAQDVAQEASQGTSQDADSQKQQELSDLQDLATKDLSSSADAIAQEQAVLQLATQESNDKESLSASATAQSESEDDGNNNDLGLKRYDPAQAIAQLLFDDDDEEALAAKTAHQNQIDAKAAAEEAALKQAEAAAAKANSAITDLMDTLLGPSEDEEQANSSTSDSDTAQGSPLTATSSDTEKQAEQSSQAAKSTAQRKEEESTLNAYTAHIRSRLNHHNNGSNGINGSRLSTESSESKAAPSTSASASANAVTDTGTDTRANKRSTSAVNAPDNQLAASRNLGSDTKMSLSERRAALRRAMYGEDSSSSGAFSASANKSNTKTKISSPSGLKRERSSSYGLSDNGLYPSTPDLMAPVAKSSGRTNSKGSYIDLTEQGEAVSYDPAALTKSMQQRSLQSPSKANNGNSSTNSNRASANTNRSARSLGSISPANATRGTSAGMSTSTSANNAFGRTNRNTTTRTGSGAGAGATYPNTLATSRMGTTESKRSFKGNAGANNGTISGSTLGANRTIGSGNSSNNGTGNSQQVRRAPRTPPLAQTIANAPTLHPPVSNPNKTRIEKKDTKVQPVQAVQPHNPANDAMEPVAASNPGVRIVRSKNATPQAITTTPNVSNKDKVVYAQGGAVMISKRITADQASSLLNHEDPTPEPTSPIAIVDHRKRNAASDTAASSSDENLPTTIVVRGK</sequence>
<feature type="compositionally biased region" description="Polar residues" evidence="1">
    <location>
        <begin position="2051"/>
        <end position="2061"/>
    </location>
</feature>
<feature type="compositionally biased region" description="Low complexity" evidence="1">
    <location>
        <begin position="2175"/>
        <end position="2187"/>
    </location>
</feature>
<feature type="compositionally biased region" description="Low complexity" evidence="1">
    <location>
        <begin position="1880"/>
        <end position="1913"/>
    </location>
</feature>
<evidence type="ECO:0000313" key="2">
    <source>
        <dbReference type="EMBL" id="HIX55949.1"/>
    </source>
</evidence>
<feature type="compositionally biased region" description="Low complexity" evidence="1">
    <location>
        <begin position="1080"/>
        <end position="1109"/>
    </location>
</feature>